<sequence length="212" mass="21819">MSLVQPSTRRLAVTVLSTAFLLAAGAALAAGGGGGGGSSGGGGSGGGAGGGGGGNGSSGGGGATQGKPITDMTTCPRGQVWSTRKKACLKLKSEALPDDDMANYAWVLAKADRYDESLQVLDLLKDPNTAKALNYRGYATRKLGRTDEGIGYYLKSVAADPQYAQVREYLGEAYVIKGRLDLAKQQLDTIKTLCGTGCEEYQDLNEAIEKGI</sequence>
<gene>
    <name evidence="3" type="ORF">ABXS05_07865</name>
</gene>
<feature type="signal peptide" evidence="2">
    <location>
        <begin position="1"/>
        <end position="29"/>
    </location>
</feature>
<proteinExistence type="predicted"/>
<dbReference type="Proteomes" id="UP001555786">
    <property type="component" value="Unassembled WGS sequence"/>
</dbReference>
<accession>A0ABV3PIH9</accession>
<organism evidence="3 4">
    <name type="scientific">Labrys neptuniae</name>
    <dbReference type="NCBI Taxonomy" id="376174"/>
    <lineage>
        <taxon>Bacteria</taxon>
        <taxon>Pseudomonadati</taxon>
        <taxon>Pseudomonadota</taxon>
        <taxon>Alphaproteobacteria</taxon>
        <taxon>Hyphomicrobiales</taxon>
        <taxon>Xanthobacteraceae</taxon>
        <taxon>Labrys</taxon>
    </lineage>
</organism>
<comment type="caution">
    <text evidence="3">The sequence shown here is derived from an EMBL/GenBank/DDBJ whole genome shotgun (WGS) entry which is preliminary data.</text>
</comment>
<keyword evidence="4" id="KW-1185">Reference proteome</keyword>
<feature type="compositionally biased region" description="Gly residues" evidence="1">
    <location>
        <begin position="33"/>
        <end position="64"/>
    </location>
</feature>
<evidence type="ECO:0000256" key="2">
    <source>
        <dbReference type="SAM" id="SignalP"/>
    </source>
</evidence>
<evidence type="ECO:0008006" key="5">
    <source>
        <dbReference type="Google" id="ProtNLM"/>
    </source>
</evidence>
<feature type="chain" id="PRO_5045650790" description="Tetratricopeptide repeat protein" evidence="2">
    <location>
        <begin position="30"/>
        <end position="212"/>
    </location>
</feature>
<dbReference type="RefSeq" id="WP_367623497.1">
    <property type="nucleotide sequence ID" value="NZ_JBFNQD010000002.1"/>
</dbReference>
<dbReference type="SUPFAM" id="SSF48452">
    <property type="entry name" value="TPR-like"/>
    <property type="match status" value="1"/>
</dbReference>
<protein>
    <recommendedName>
        <fullName evidence="5">Tetratricopeptide repeat protein</fullName>
    </recommendedName>
</protein>
<evidence type="ECO:0000313" key="4">
    <source>
        <dbReference type="Proteomes" id="UP001555786"/>
    </source>
</evidence>
<dbReference type="EMBL" id="JBFNQD010000002">
    <property type="protein sequence ID" value="MEW9305447.1"/>
    <property type="molecule type" value="Genomic_DNA"/>
</dbReference>
<name>A0ABV3PIH9_9HYPH</name>
<dbReference type="Gene3D" id="1.25.40.10">
    <property type="entry name" value="Tetratricopeptide repeat domain"/>
    <property type="match status" value="1"/>
</dbReference>
<evidence type="ECO:0000256" key="1">
    <source>
        <dbReference type="SAM" id="MobiDB-lite"/>
    </source>
</evidence>
<feature type="region of interest" description="Disordered" evidence="1">
    <location>
        <begin position="33"/>
        <end position="76"/>
    </location>
</feature>
<reference evidence="3 4" key="1">
    <citation type="submission" date="2024-07" db="EMBL/GenBank/DDBJ databases">
        <title>Description of Labrys sedimenti sp. nov., isolated from a diclofenac-degrading enrichment culture.</title>
        <authorList>
            <person name="Tancsics A."/>
            <person name="Csepanyi A."/>
        </authorList>
    </citation>
    <scope>NUCLEOTIDE SEQUENCE [LARGE SCALE GENOMIC DNA]</scope>
    <source>
        <strain evidence="3 4">LMG 23578</strain>
    </source>
</reference>
<dbReference type="InterPro" id="IPR011990">
    <property type="entry name" value="TPR-like_helical_dom_sf"/>
</dbReference>
<evidence type="ECO:0000313" key="3">
    <source>
        <dbReference type="EMBL" id="MEW9305447.1"/>
    </source>
</evidence>
<keyword evidence="2" id="KW-0732">Signal</keyword>